<dbReference type="PANTHER" id="PTHR40137">
    <property type="entry name" value="PROTEIN GVPK 1"/>
    <property type="match status" value="1"/>
</dbReference>
<evidence type="ECO:0000256" key="3">
    <source>
        <dbReference type="ARBA" id="ARBA00035659"/>
    </source>
</evidence>
<evidence type="ECO:0000256" key="1">
    <source>
        <dbReference type="ARBA" id="ARBA00022987"/>
    </source>
</evidence>
<evidence type="ECO:0000256" key="2">
    <source>
        <dbReference type="ARBA" id="ARBA00035108"/>
    </source>
</evidence>
<dbReference type="EMBL" id="CP096115">
    <property type="protein sequence ID" value="UUX93055.1"/>
    <property type="molecule type" value="Genomic_DNA"/>
</dbReference>
<keyword evidence="5" id="KW-1185">Reference proteome</keyword>
<protein>
    <submittedName>
        <fullName evidence="4">Gas vesicle protein K</fullName>
    </submittedName>
</protein>
<keyword evidence="1" id="KW-0304">Gas vesicle</keyword>
<evidence type="ECO:0000313" key="5">
    <source>
        <dbReference type="Proteomes" id="UP001060368"/>
    </source>
</evidence>
<dbReference type="GO" id="GO:0031411">
    <property type="term" value="C:gas vesicle"/>
    <property type="evidence" value="ECO:0007669"/>
    <property type="project" value="UniProtKB-SubCell"/>
</dbReference>
<accession>A0A9E7PND5</accession>
<proteinExistence type="inferred from homology"/>
<dbReference type="Pfam" id="PF05121">
    <property type="entry name" value="GvpK"/>
    <property type="match status" value="1"/>
</dbReference>
<organism evidence="4 5">
    <name type="scientific">Methanoplanus endosymbiosus</name>
    <dbReference type="NCBI Taxonomy" id="33865"/>
    <lineage>
        <taxon>Archaea</taxon>
        <taxon>Methanobacteriati</taxon>
        <taxon>Methanobacteriota</taxon>
        <taxon>Stenosarchaea group</taxon>
        <taxon>Methanomicrobia</taxon>
        <taxon>Methanomicrobiales</taxon>
        <taxon>Methanomicrobiaceae</taxon>
        <taxon>Methanoplanus</taxon>
    </lineage>
</organism>
<dbReference type="AlphaFoldDB" id="A0A9E7PND5"/>
<reference evidence="4" key="1">
    <citation type="submission" date="2022-04" db="EMBL/GenBank/DDBJ databases">
        <title>Complete genome of Methanoplanus endosymbiosus DSM 3599.</title>
        <authorList>
            <person name="Chen S.-C."/>
            <person name="You Y.-T."/>
            <person name="Zhou Y.-Z."/>
            <person name="Lai M.-C."/>
        </authorList>
    </citation>
    <scope>NUCLEOTIDE SEQUENCE</scope>
    <source>
        <strain evidence="4">DSM 3599</strain>
    </source>
</reference>
<dbReference type="InterPro" id="IPR007805">
    <property type="entry name" value="GvpK"/>
</dbReference>
<comment type="subcellular location">
    <subcellularLocation>
        <location evidence="2">Gas vesicle</location>
    </subcellularLocation>
</comment>
<dbReference type="KEGG" id="mend:L6E24_02745"/>
<sequence length="102" mass="11516">MALDIDEDNLKSGILGIVIAVIEIVRDAIRIQAIRRMDSGRLTDDEIERLGQALMELDIAIEEIKVEHDLTDTVSEIRNGLDDLVDDLLNQILNPEIPEEIR</sequence>
<dbReference type="GeneID" id="74306578"/>
<evidence type="ECO:0000313" key="4">
    <source>
        <dbReference type="EMBL" id="UUX93055.1"/>
    </source>
</evidence>
<gene>
    <name evidence="4" type="ORF">L6E24_02745</name>
</gene>
<dbReference type="RefSeq" id="WP_257743195.1">
    <property type="nucleotide sequence ID" value="NZ_CP096115.1"/>
</dbReference>
<dbReference type="PANTHER" id="PTHR40137:SF2">
    <property type="entry name" value="PROTEIN GVPK 1"/>
    <property type="match status" value="1"/>
</dbReference>
<dbReference type="GO" id="GO:0031412">
    <property type="term" value="P:gas vesicle organization"/>
    <property type="evidence" value="ECO:0007669"/>
    <property type="project" value="InterPro"/>
</dbReference>
<name>A0A9E7PND5_9EURY</name>
<dbReference type="Proteomes" id="UP001060368">
    <property type="component" value="Chromosome"/>
</dbReference>
<comment type="similarity">
    <text evidence="3">Belongs to the gas vesicle GvpK family.</text>
</comment>